<feature type="compositionally biased region" description="Polar residues" evidence="19">
    <location>
        <begin position="852"/>
        <end position="875"/>
    </location>
</feature>
<protein>
    <recommendedName>
        <fullName evidence="6">UDP-N-acetylglucosamine--dolichyl-phosphate N-acetylglucosaminephosphotransferase</fullName>
        <ecNumber evidence="5">2.7.8.15</ecNumber>
    </recommendedName>
    <alternativeName>
        <fullName evidence="15">GlcNAc-1-P transferase</fullName>
    </alternativeName>
    <alternativeName>
        <fullName evidence="16">N-acetylglucosamine-1-phosphate transferase</fullName>
    </alternativeName>
</protein>
<comment type="catalytic activity">
    <reaction evidence="18">
        <text>a di-trans,poly-cis-dolichyl phosphate + UDP-N-acetyl-alpha-D-glucosamine = an N-acetyl-alpha-D-glucosaminyl-diphospho-di-trans,poly-cis-dolichol + UMP</text>
        <dbReference type="Rhea" id="RHEA:13289"/>
        <dbReference type="Rhea" id="RHEA-COMP:19498"/>
        <dbReference type="Rhea" id="RHEA-COMP:19507"/>
        <dbReference type="ChEBI" id="CHEBI:57683"/>
        <dbReference type="ChEBI" id="CHEBI:57705"/>
        <dbReference type="ChEBI" id="CHEBI:57865"/>
        <dbReference type="ChEBI" id="CHEBI:58427"/>
        <dbReference type="EC" id="2.7.8.15"/>
    </reaction>
    <physiologicalReaction direction="left-to-right" evidence="18">
        <dbReference type="Rhea" id="RHEA:13290"/>
    </physiologicalReaction>
</comment>
<evidence type="ECO:0000256" key="18">
    <source>
        <dbReference type="ARBA" id="ARBA00045078"/>
    </source>
</evidence>
<keyword evidence="22" id="KW-1185">Reference proteome</keyword>
<keyword evidence="10" id="KW-0479">Metal-binding</keyword>
<evidence type="ECO:0000256" key="1">
    <source>
        <dbReference type="ARBA" id="ARBA00001946"/>
    </source>
</evidence>
<dbReference type="EC" id="2.7.8.15" evidence="5"/>
<evidence type="ECO:0000256" key="6">
    <source>
        <dbReference type="ARBA" id="ARBA00017659"/>
    </source>
</evidence>
<comment type="cofactor">
    <cofactor evidence="1">
        <name>Mg(2+)</name>
        <dbReference type="ChEBI" id="CHEBI:18420"/>
    </cofactor>
</comment>
<feature type="region of interest" description="Disordered" evidence="19">
    <location>
        <begin position="624"/>
        <end position="665"/>
    </location>
</feature>
<evidence type="ECO:0000313" key="21">
    <source>
        <dbReference type="EMBL" id="KAK2964538.1"/>
    </source>
</evidence>
<organism evidence="21 22">
    <name type="scientific">Blattamonas nauphoetae</name>
    <dbReference type="NCBI Taxonomy" id="2049346"/>
    <lineage>
        <taxon>Eukaryota</taxon>
        <taxon>Metamonada</taxon>
        <taxon>Preaxostyla</taxon>
        <taxon>Oxymonadida</taxon>
        <taxon>Blattamonas</taxon>
    </lineage>
</organism>
<dbReference type="PANTHER" id="PTHR10571:SF0">
    <property type="entry name" value="UDP-N-ACETYLGLUCOSAMINE--DOLICHYL-PHOSPHATE N-ACETYLGLUCOSAMINEPHOSPHOTRANSFERASE"/>
    <property type="match status" value="1"/>
</dbReference>
<dbReference type="EMBL" id="JARBJD010000002">
    <property type="protein sequence ID" value="KAK2964538.1"/>
    <property type="molecule type" value="Genomic_DNA"/>
</dbReference>
<feature type="transmembrane region" description="Helical" evidence="20">
    <location>
        <begin position="559"/>
        <end position="581"/>
    </location>
</feature>
<dbReference type="Proteomes" id="UP001281761">
    <property type="component" value="Unassembled WGS sequence"/>
</dbReference>
<gene>
    <name evidence="21" type="ORF">BLNAU_454</name>
</gene>
<keyword evidence="12" id="KW-0460">Magnesium</keyword>
<name>A0ABQ9YLA7_9EUKA</name>
<keyword evidence="9 20" id="KW-0812">Transmembrane</keyword>
<evidence type="ECO:0000313" key="22">
    <source>
        <dbReference type="Proteomes" id="UP001281761"/>
    </source>
</evidence>
<dbReference type="Gene3D" id="1.20.120.900">
    <property type="entry name" value="Pex19, mPTS binding domain"/>
    <property type="match status" value="1"/>
</dbReference>
<evidence type="ECO:0000256" key="4">
    <source>
        <dbReference type="ARBA" id="ARBA00009317"/>
    </source>
</evidence>
<dbReference type="GO" id="GO:0003975">
    <property type="term" value="F:UDP-N-acetylglucosamine-dolichyl-phosphate N-acetylglucosaminephosphotransferase activity"/>
    <property type="evidence" value="ECO:0007669"/>
    <property type="project" value="UniProtKB-EC"/>
</dbReference>
<feature type="region of interest" description="Disordered" evidence="19">
    <location>
        <begin position="802"/>
        <end position="922"/>
    </location>
</feature>
<keyword evidence="7" id="KW-0328">Glycosyltransferase</keyword>
<feature type="transmembrane region" description="Helical" evidence="20">
    <location>
        <begin position="268"/>
        <end position="290"/>
    </location>
</feature>
<dbReference type="Pfam" id="PF00953">
    <property type="entry name" value="Glycos_transf_4"/>
    <property type="match status" value="1"/>
</dbReference>
<evidence type="ECO:0000256" key="16">
    <source>
        <dbReference type="ARBA" id="ARBA00033238"/>
    </source>
</evidence>
<evidence type="ECO:0000256" key="20">
    <source>
        <dbReference type="SAM" id="Phobius"/>
    </source>
</evidence>
<comment type="function">
    <text evidence="17">UDP-N-acetylglucosamine--dolichyl-phosphate N-acetylglucosaminephosphotransferase that operates in the biosynthetic pathway of dolichol-linked oligosaccharides, the glycan precursors employed in protein asparagine (N)-glycosylation. The assembly of dolichol-linked oligosaccharides begins on the cytosolic side of the endoplasmic reticulum membrane and finishes in its lumen. The sequential addition of sugars to dolichol pyrophosphate produces dolichol-linked oligosaccharides containing fourteen sugars, including two GlcNAcs, nine mannoses and three glucoses. Once assembled, the oligosaccharide is transferred from the lipid to nascent proteins by oligosaccharyltransferases. Catalyzes the initial step of dolichol-linked oligosaccharide biosynthesis, transfering GlcNAc-1-P from cytosolic UDP-GlcNAc onto the carrier lipid dolichyl phosphate (P-dolichol), yielding GlcNAc-P-P-dolichol embedded in the cytoplasmic leaflet of the endoplasmic reticulum membrane.</text>
</comment>
<feature type="compositionally biased region" description="Polar residues" evidence="19">
    <location>
        <begin position="906"/>
        <end position="919"/>
    </location>
</feature>
<evidence type="ECO:0000256" key="10">
    <source>
        <dbReference type="ARBA" id="ARBA00022723"/>
    </source>
</evidence>
<dbReference type="PANTHER" id="PTHR10571">
    <property type="entry name" value="UDP-N-ACETYLGLUCOSAMINE--DOLICHYL-PHOSPHATE N-ACETYLGLUCOSAMINEPHOSPHOTRANSFERASE"/>
    <property type="match status" value="1"/>
</dbReference>
<comment type="subcellular location">
    <subcellularLocation>
        <location evidence="2">Endoplasmic reticulum membrane</location>
        <topology evidence="2">Multi-pass membrane protein</topology>
    </subcellularLocation>
</comment>
<evidence type="ECO:0000256" key="12">
    <source>
        <dbReference type="ARBA" id="ARBA00022842"/>
    </source>
</evidence>
<evidence type="ECO:0000256" key="5">
    <source>
        <dbReference type="ARBA" id="ARBA00013225"/>
    </source>
</evidence>
<feature type="compositionally biased region" description="Basic and acidic residues" evidence="19">
    <location>
        <begin position="802"/>
        <end position="833"/>
    </location>
</feature>
<accession>A0ABQ9YLA7</accession>
<evidence type="ECO:0000256" key="7">
    <source>
        <dbReference type="ARBA" id="ARBA00022676"/>
    </source>
</evidence>
<feature type="transmembrane region" description="Helical" evidence="20">
    <location>
        <begin position="211"/>
        <end position="230"/>
    </location>
</feature>
<evidence type="ECO:0000256" key="2">
    <source>
        <dbReference type="ARBA" id="ARBA00004477"/>
    </source>
</evidence>
<feature type="transmembrane region" description="Helical" evidence="20">
    <location>
        <begin position="310"/>
        <end position="331"/>
    </location>
</feature>
<comment type="pathway">
    <text evidence="3">Protein modification; protein glycosylation.</text>
</comment>
<dbReference type="InterPro" id="IPR033895">
    <property type="entry name" value="GPT"/>
</dbReference>
<evidence type="ECO:0000256" key="17">
    <source>
        <dbReference type="ARBA" id="ARBA00044717"/>
    </source>
</evidence>
<keyword evidence="14 20" id="KW-0472">Membrane</keyword>
<feature type="transmembrane region" description="Helical" evidence="20">
    <location>
        <begin position="158"/>
        <end position="178"/>
    </location>
</feature>
<evidence type="ECO:0000256" key="15">
    <source>
        <dbReference type="ARBA" id="ARBA00029567"/>
    </source>
</evidence>
<feature type="transmembrane region" description="Helical" evidence="20">
    <location>
        <begin position="376"/>
        <end position="395"/>
    </location>
</feature>
<keyword evidence="8 21" id="KW-0808">Transferase</keyword>
<feature type="transmembrane region" description="Helical" evidence="20">
    <location>
        <begin position="402"/>
        <end position="422"/>
    </location>
</feature>
<dbReference type="InterPro" id="IPR000715">
    <property type="entry name" value="Glycosyl_transferase_4"/>
</dbReference>
<proteinExistence type="inferred from homology"/>
<feature type="transmembrane region" description="Helical" evidence="20">
    <location>
        <begin position="338"/>
        <end position="356"/>
    </location>
</feature>
<dbReference type="Pfam" id="PF04614">
    <property type="entry name" value="Pex19"/>
    <property type="match status" value="1"/>
</dbReference>
<comment type="similarity">
    <text evidence="4">Belongs to the glycosyltransferase 4 family.</text>
</comment>
<keyword evidence="11" id="KW-0256">Endoplasmic reticulum</keyword>
<dbReference type="InterPro" id="IPR006708">
    <property type="entry name" value="Pex19"/>
</dbReference>
<sequence>MDNLRNVNLASISQQQVELENKLKSDQYTPTLLAGMLNQTTAAAQTQQGSPFIEVLADRYGPWLDEHQNDILPDDLEQCQQQQVILKEISQTLETEMDSTQKVEALTNLFNNLKEHGFAPQQLVNSLISQDDMDVYASFLRGDLPFSPPFELGPPSEMLAAVLLAVGVCIFVVANSIIPRAAPSFQKAGMSGIDIGKIRPKEGDPPRVPESLGFVVASVYLSFVLVTFYFVQNQVILSLITYFLINSLAMLLMGFADDVLDLRWRHKIFMSLVVSLPIAKFYLGKTQFAIPSGSFLSKLLDGNHIFELGIFGQLFVVAVNVFCLNCINIYAGINGLECGQSMVIVMSIAIYSIMGIEKGGFSIAGETDVRDMDSATFSFIVSVPLFFACVALFKWNKYPSKVFVGDSFTLWIGASIAGIGLYGRFPVVLLLFFIPEIINFILSVPQLFHTWIPASLKRHLPTPFRDCPRHRIPRINPETGKLHYTPNLTLINAFLFLFGDMTEKMLTNVLIGFQAMCCGIVLLLCWKGRINSNHQRIDFPMSILDVTEKRKKAGLFLEVSLHYHNVFGWLYYIMSTIFIFYKRYRYLELGEWIRSFELVVQVGFFGIAHLLYILSDKHPTMSRPSKPVFTPLPPDDRIRLRPTPHPPKLETTWSRTEPRGRPSATFTKRENIGVPEEPIRQKSPMERADLFQGRVTPSTHKRQKLEELSIVNGDIQSSIAALEDHCRMAAKESEKELIRLFRDKLSDAEKEIDILKKREPEFDAQYWMKKYRQTVNEVELMRAECIRLEDLNSMLEEEMKRTRRDLRENQNELDEHTSRMRGVLKETRAKTEEYESLQQEQDNTPLLPAFSSEPTFVQPTTRSFRASQDQSNSARASGGVPRLRLGQASQRGESPRSSRRSVSAERMSTSRQSGQSSRFDTLPEDIQNIINQNQRTKKRLAQERKNTKILRNAHLASLDEQAQLQSFLNDCISDAQKELSLSTGREFASDEARRRTTELLMSRLKVLNILNDKAFPNISFLKSGLVNIKKQSDSQFSEEFARDRQQLRLSTKA</sequence>
<evidence type="ECO:0000256" key="19">
    <source>
        <dbReference type="SAM" id="MobiDB-lite"/>
    </source>
</evidence>
<reference evidence="21 22" key="1">
    <citation type="journal article" date="2022" name="bioRxiv">
        <title>Genomics of Preaxostyla Flagellates Illuminates Evolutionary Transitions and the Path Towards Mitochondrial Loss.</title>
        <authorList>
            <person name="Novak L.V.F."/>
            <person name="Treitli S.C."/>
            <person name="Pyrih J."/>
            <person name="Halakuc P."/>
            <person name="Pipaliya S.V."/>
            <person name="Vacek V."/>
            <person name="Brzon O."/>
            <person name="Soukal P."/>
            <person name="Eme L."/>
            <person name="Dacks J.B."/>
            <person name="Karnkowska A."/>
            <person name="Elias M."/>
            <person name="Hampl V."/>
        </authorList>
    </citation>
    <scope>NUCLEOTIDE SEQUENCE [LARGE SCALE GENOMIC DNA]</scope>
    <source>
        <strain evidence="21">NAU3</strain>
        <tissue evidence="21">Gut</tissue>
    </source>
</reference>
<dbReference type="InterPro" id="IPR038322">
    <property type="entry name" value="Pex19_C_sf"/>
</dbReference>
<feature type="transmembrane region" description="Helical" evidence="20">
    <location>
        <begin position="505"/>
        <end position="526"/>
    </location>
</feature>
<evidence type="ECO:0000256" key="3">
    <source>
        <dbReference type="ARBA" id="ARBA00004922"/>
    </source>
</evidence>
<evidence type="ECO:0000256" key="8">
    <source>
        <dbReference type="ARBA" id="ARBA00022679"/>
    </source>
</evidence>
<feature type="transmembrane region" description="Helical" evidence="20">
    <location>
        <begin position="236"/>
        <end position="256"/>
    </location>
</feature>
<evidence type="ECO:0000256" key="14">
    <source>
        <dbReference type="ARBA" id="ARBA00023136"/>
    </source>
</evidence>
<evidence type="ECO:0000256" key="11">
    <source>
        <dbReference type="ARBA" id="ARBA00022824"/>
    </source>
</evidence>
<evidence type="ECO:0000256" key="9">
    <source>
        <dbReference type="ARBA" id="ARBA00022692"/>
    </source>
</evidence>
<evidence type="ECO:0000256" key="13">
    <source>
        <dbReference type="ARBA" id="ARBA00022989"/>
    </source>
</evidence>
<keyword evidence="13 20" id="KW-1133">Transmembrane helix</keyword>
<dbReference type="CDD" id="cd06855">
    <property type="entry name" value="GT_GPT_euk"/>
    <property type="match status" value="1"/>
</dbReference>
<comment type="caution">
    <text evidence="21">The sequence shown here is derived from an EMBL/GenBank/DDBJ whole genome shotgun (WGS) entry which is preliminary data.</text>
</comment>